<evidence type="ECO:0000313" key="2">
    <source>
        <dbReference type="Proteomes" id="UP001054945"/>
    </source>
</evidence>
<protein>
    <submittedName>
        <fullName evidence="1">Uncharacterized protein</fullName>
    </submittedName>
</protein>
<dbReference type="Proteomes" id="UP001054945">
    <property type="component" value="Unassembled WGS sequence"/>
</dbReference>
<proteinExistence type="predicted"/>
<organism evidence="1 2">
    <name type="scientific">Caerostris extrusa</name>
    <name type="common">Bark spider</name>
    <name type="synonym">Caerostris bankana</name>
    <dbReference type="NCBI Taxonomy" id="172846"/>
    <lineage>
        <taxon>Eukaryota</taxon>
        <taxon>Metazoa</taxon>
        <taxon>Ecdysozoa</taxon>
        <taxon>Arthropoda</taxon>
        <taxon>Chelicerata</taxon>
        <taxon>Arachnida</taxon>
        <taxon>Araneae</taxon>
        <taxon>Araneomorphae</taxon>
        <taxon>Entelegynae</taxon>
        <taxon>Araneoidea</taxon>
        <taxon>Araneidae</taxon>
        <taxon>Caerostris</taxon>
    </lineage>
</organism>
<keyword evidence="2" id="KW-1185">Reference proteome</keyword>
<dbReference type="EMBL" id="BPLR01003021">
    <property type="protein sequence ID" value="GIX80341.1"/>
    <property type="molecule type" value="Genomic_DNA"/>
</dbReference>
<sequence length="108" mass="12009">MANVNGMLWRLPGFMSTVFVWIDVHQIGPKLLHFAVSGRLADSLYLTDQGYGHSNDIGRYAGKLTCKSRPKYIGNKLGMRIQESIYLAIITCRWCVSIPFATGGSIDV</sequence>
<gene>
    <name evidence="1" type="ORF">CEXT_587021</name>
</gene>
<reference evidence="1 2" key="1">
    <citation type="submission" date="2021-06" db="EMBL/GenBank/DDBJ databases">
        <title>Caerostris extrusa draft genome.</title>
        <authorList>
            <person name="Kono N."/>
            <person name="Arakawa K."/>
        </authorList>
    </citation>
    <scope>NUCLEOTIDE SEQUENCE [LARGE SCALE GENOMIC DNA]</scope>
</reference>
<name>A0AAV4N760_CAEEX</name>
<comment type="caution">
    <text evidence="1">The sequence shown here is derived from an EMBL/GenBank/DDBJ whole genome shotgun (WGS) entry which is preliminary data.</text>
</comment>
<dbReference type="AlphaFoldDB" id="A0AAV4N760"/>
<accession>A0AAV4N760</accession>
<evidence type="ECO:0000313" key="1">
    <source>
        <dbReference type="EMBL" id="GIX80341.1"/>
    </source>
</evidence>